<feature type="transmembrane region" description="Helical" evidence="1">
    <location>
        <begin position="59"/>
        <end position="84"/>
    </location>
</feature>
<sequence length="294" mass="32441">MSGAEPGTRTASRPLRPVWRADGADRIGRYTRWLAIGVVPFLLAASGILYLFPGKTEQLFAWTIEPPLTAMLLGSAYVGGIWFFTQVALQDRWHHVKYGFPAVLVFATLLGLATFLHWDRFHFGHISFVTWVTLYVTTPFLTLGALALNWRADDGRAARNDWRIPRWSRLLLALVGAASLLTGLALFAAPQLLIPQWGWTLTPLTARILGGVLTLPGVVNLWLLADDRWSAFRTMFQAQLVSLVFLCGALALAGGGALDWSRPVAPAFVALICGSLIGYAAFYAWCEWGRRRAG</sequence>
<dbReference type="Proteomes" id="UP001321498">
    <property type="component" value="Chromosome"/>
</dbReference>
<feature type="transmembrane region" description="Helical" evidence="1">
    <location>
        <begin position="96"/>
        <end position="116"/>
    </location>
</feature>
<protein>
    <submittedName>
        <fullName evidence="2">Uncharacterized protein</fullName>
    </submittedName>
</protein>
<dbReference type="RefSeq" id="WP_286276157.1">
    <property type="nucleotide sequence ID" value="NZ_AP027731.1"/>
</dbReference>
<evidence type="ECO:0000256" key="1">
    <source>
        <dbReference type="SAM" id="Phobius"/>
    </source>
</evidence>
<name>A0ABN6XM44_9MICO</name>
<organism evidence="2 3">
    <name type="scientific">Naasia aerilata</name>
    <dbReference type="NCBI Taxonomy" id="1162966"/>
    <lineage>
        <taxon>Bacteria</taxon>
        <taxon>Bacillati</taxon>
        <taxon>Actinomycetota</taxon>
        <taxon>Actinomycetes</taxon>
        <taxon>Micrococcales</taxon>
        <taxon>Microbacteriaceae</taxon>
        <taxon>Naasia</taxon>
    </lineage>
</organism>
<feature type="transmembrane region" description="Helical" evidence="1">
    <location>
        <begin position="128"/>
        <end position="150"/>
    </location>
</feature>
<keyword evidence="1" id="KW-0812">Transmembrane</keyword>
<feature type="transmembrane region" description="Helical" evidence="1">
    <location>
        <begin position="236"/>
        <end position="258"/>
    </location>
</feature>
<evidence type="ECO:0000313" key="3">
    <source>
        <dbReference type="Proteomes" id="UP001321498"/>
    </source>
</evidence>
<keyword evidence="3" id="KW-1185">Reference proteome</keyword>
<accession>A0ABN6XM44</accession>
<feature type="transmembrane region" description="Helical" evidence="1">
    <location>
        <begin position="170"/>
        <end position="192"/>
    </location>
</feature>
<keyword evidence="1" id="KW-1133">Transmembrane helix</keyword>
<dbReference type="EMBL" id="AP027731">
    <property type="protein sequence ID" value="BDZ46054.1"/>
    <property type="molecule type" value="Genomic_DNA"/>
</dbReference>
<feature type="transmembrane region" description="Helical" evidence="1">
    <location>
        <begin position="204"/>
        <end position="224"/>
    </location>
</feature>
<proteinExistence type="predicted"/>
<feature type="transmembrane region" description="Helical" evidence="1">
    <location>
        <begin position="264"/>
        <end position="286"/>
    </location>
</feature>
<evidence type="ECO:0000313" key="2">
    <source>
        <dbReference type="EMBL" id="BDZ46054.1"/>
    </source>
</evidence>
<gene>
    <name evidence="2" type="ORF">GCM10025866_19630</name>
</gene>
<feature type="transmembrane region" description="Helical" evidence="1">
    <location>
        <begin position="33"/>
        <end position="53"/>
    </location>
</feature>
<reference evidence="3" key="1">
    <citation type="journal article" date="2019" name="Int. J. Syst. Evol. Microbiol.">
        <title>The Global Catalogue of Microorganisms (GCM) 10K type strain sequencing project: providing services to taxonomists for standard genome sequencing and annotation.</title>
        <authorList>
            <consortium name="The Broad Institute Genomics Platform"/>
            <consortium name="The Broad Institute Genome Sequencing Center for Infectious Disease"/>
            <person name="Wu L."/>
            <person name="Ma J."/>
        </authorList>
    </citation>
    <scope>NUCLEOTIDE SEQUENCE [LARGE SCALE GENOMIC DNA]</scope>
    <source>
        <strain evidence="3">NBRC 108725</strain>
    </source>
</reference>
<keyword evidence="1" id="KW-0472">Membrane</keyword>